<dbReference type="InterPro" id="IPR006054">
    <property type="entry name" value="DnaQ"/>
</dbReference>
<comment type="cofactor">
    <cofactor evidence="1 18">
        <name>Mn(2+)</name>
        <dbReference type="ChEBI" id="CHEBI:29035"/>
    </cofactor>
</comment>
<keyword evidence="21" id="KW-1185">Reference proteome</keyword>
<comment type="catalytic activity">
    <reaction evidence="14 18">
        <text>DNA(n) + a 2'-deoxyribonucleoside 5'-triphosphate = DNA(n+1) + diphosphate</text>
        <dbReference type="Rhea" id="RHEA:22508"/>
        <dbReference type="Rhea" id="RHEA-COMP:17339"/>
        <dbReference type="Rhea" id="RHEA-COMP:17340"/>
        <dbReference type="ChEBI" id="CHEBI:33019"/>
        <dbReference type="ChEBI" id="CHEBI:61560"/>
        <dbReference type="ChEBI" id="CHEBI:173112"/>
        <dbReference type="EC" id="2.7.7.7"/>
    </reaction>
</comment>
<feature type="binding site" evidence="16">
    <location>
        <position position="61"/>
    </location>
    <ligand>
        <name>substrate</name>
    </ligand>
</feature>
<accession>A0A0K2BLD9</accession>
<evidence type="ECO:0000259" key="19">
    <source>
        <dbReference type="SMART" id="SM00479"/>
    </source>
</evidence>
<feature type="domain" description="Exonuclease" evidence="19">
    <location>
        <begin position="7"/>
        <end position="184"/>
    </location>
</feature>
<feature type="binding site" evidence="17">
    <location>
        <position position="12"/>
    </location>
    <ligand>
        <name>a divalent metal cation</name>
        <dbReference type="ChEBI" id="CHEBI:60240"/>
        <label>1</label>
        <note>catalytic</note>
    </ligand>
</feature>
<dbReference type="PATRIC" id="fig|186490.8.peg.397"/>
<feature type="binding site" evidence="16">
    <location>
        <position position="66"/>
    </location>
    <ligand>
        <name>substrate</name>
    </ligand>
</feature>
<evidence type="ECO:0000256" key="1">
    <source>
        <dbReference type="ARBA" id="ARBA00001936"/>
    </source>
</evidence>
<evidence type="ECO:0000256" key="15">
    <source>
        <dbReference type="PIRSR" id="PIRSR606309-1"/>
    </source>
</evidence>
<comment type="subunit">
    <text evidence="18">DNA polymerase III contains a core (composed of alpha, epsilon and theta chains) that associates with a tau subunit. This core dimerizes to form the POLIII' complex. PolIII' associates with the gamma complex (composed of gamma, delta, delta', psi and chi chains) and with the beta chain to form the complete DNA polymerase III complex.</text>
</comment>
<evidence type="ECO:0000256" key="10">
    <source>
        <dbReference type="ARBA" id="ARBA00022839"/>
    </source>
</evidence>
<keyword evidence="9 18" id="KW-0378">Hydrolase</keyword>
<feature type="binding site" evidence="16">
    <location>
        <position position="167"/>
    </location>
    <ligand>
        <name>substrate</name>
    </ligand>
</feature>
<dbReference type="KEGG" id="bcig:AB162_421"/>
<name>A0A0K2BLD9_9GAMM</name>
<dbReference type="SMART" id="SM00479">
    <property type="entry name" value="EXOIII"/>
    <property type="match status" value="1"/>
</dbReference>
<evidence type="ECO:0000256" key="2">
    <source>
        <dbReference type="ARBA" id="ARBA00012417"/>
    </source>
</evidence>
<dbReference type="Gene3D" id="3.30.420.10">
    <property type="entry name" value="Ribonuclease H-like superfamily/Ribonuclease H"/>
    <property type="match status" value="1"/>
</dbReference>
<dbReference type="Pfam" id="PF00929">
    <property type="entry name" value="RNase_T"/>
    <property type="match status" value="1"/>
</dbReference>
<dbReference type="GO" id="GO:0045004">
    <property type="term" value="P:DNA replication proofreading"/>
    <property type="evidence" value="ECO:0007669"/>
    <property type="project" value="TreeGrafter"/>
</dbReference>
<keyword evidence="11 17" id="KW-0460">Magnesium</keyword>
<evidence type="ECO:0000256" key="18">
    <source>
        <dbReference type="RuleBase" id="RU364087"/>
    </source>
</evidence>
<evidence type="ECO:0000256" key="14">
    <source>
        <dbReference type="ARBA" id="ARBA00049244"/>
    </source>
</evidence>
<dbReference type="Proteomes" id="UP000056466">
    <property type="component" value="Chromosome"/>
</dbReference>
<gene>
    <name evidence="18 20" type="primary">dnaQ</name>
    <name evidence="20" type="ORF">AB162_421</name>
</gene>
<dbReference type="InterPro" id="IPR012337">
    <property type="entry name" value="RNaseH-like_sf"/>
</dbReference>
<dbReference type="GO" id="GO:0003887">
    <property type="term" value="F:DNA-directed DNA polymerase activity"/>
    <property type="evidence" value="ECO:0007669"/>
    <property type="project" value="UniProtKB-KW"/>
</dbReference>
<evidence type="ECO:0000256" key="17">
    <source>
        <dbReference type="PIRSR" id="PIRSR606309-3"/>
    </source>
</evidence>
<feature type="binding site" evidence="16">
    <location>
        <position position="14"/>
    </location>
    <ligand>
        <name>substrate</name>
    </ligand>
</feature>
<organism evidence="20 21">
    <name type="scientific">Candidatus Palibaumannia cicadellinicola</name>
    <dbReference type="NCBI Taxonomy" id="186490"/>
    <lineage>
        <taxon>Bacteria</taxon>
        <taxon>Pseudomonadati</taxon>
        <taxon>Pseudomonadota</taxon>
        <taxon>Gammaproteobacteria</taxon>
        <taxon>Candidatus Palibaumannia</taxon>
    </lineage>
</organism>
<evidence type="ECO:0000256" key="9">
    <source>
        <dbReference type="ARBA" id="ARBA00022801"/>
    </source>
</evidence>
<dbReference type="FunFam" id="3.30.420.10:FF:000012">
    <property type="entry name" value="DNA polymerase III subunit epsilon"/>
    <property type="match status" value="1"/>
</dbReference>
<dbReference type="AlphaFoldDB" id="A0A0K2BLD9"/>
<dbReference type="NCBIfam" id="TIGR01406">
    <property type="entry name" value="dnaQ_proteo"/>
    <property type="match status" value="1"/>
</dbReference>
<evidence type="ECO:0000313" key="20">
    <source>
        <dbReference type="EMBL" id="AKZ66009.1"/>
    </source>
</evidence>
<dbReference type="PANTHER" id="PTHR30231:SF41">
    <property type="entry name" value="DNA POLYMERASE III SUBUNIT EPSILON"/>
    <property type="match status" value="1"/>
</dbReference>
<keyword evidence="12 18" id="KW-0239">DNA-directed DNA polymerase</keyword>
<keyword evidence="13 17" id="KW-0464">Manganese</keyword>
<dbReference type="NCBIfam" id="NF004316">
    <property type="entry name" value="PRK05711.1"/>
    <property type="match status" value="1"/>
</dbReference>
<evidence type="ECO:0000256" key="7">
    <source>
        <dbReference type="ARBA" id="ARBA00022722"/>
    </source>
</evidence>
<dbReference type="PANTHER" id="PTHR30231">
    <property type="entry name" value="DNA POLYMERASE III SUBUNIT EPSILON"/>
    <property type="match status" value="1"/>
</dbReference>
<keyword evidence="4 18" id="KW-0808">Transferase</keyword>
<evidence type="ECO:0000256" key="5">
    <source>
        <dbReference type="ARBA" id="ARBA00022695"/>
    </source>
</evidence>
<keyword evidence="7 18" id="KW-0540">Nuclease</keyword>
<dbReference type="InterPro" id="IPR006309">
    <property type="entry name" value="DnaQ_proteo"/>
</dbReference>
<evidence type="ECO:0000256" key="12">
    <source>
        <dbReference type="ARBA" id="ARBA00022932"/>
    </source>
</evidence>
<dbReference type="GO" id="GO:0008408">
    <property type="term" value="F:3'-5' exonuclease activity"/>
    <property type="evidence" value="ECO:0007669"/>
    <property type="project" value="TreeGrafter"/>
</dbReference>
<dbReference type="GO" id="GO:0003677">
    <property type="term" value="F:DNA binding"/>
    <property type="evidence" value="ECO:0007669"/>
    <property type="project" value="InterPro"/>
</dbReference>
<keyword evidence="5 18" id="KW-0548">Nucleotidyltransferase</keyword>
<comment type="function">
    <text evidence="18">DNA polymerase III is a complex, multichain enzyme responsible for most of the replicative synthesis in bacteria. The epsilon subunit contain the editing function and is a proofreading 3'-5' exonuclease.</text>
</comment>
<keyword evidence="10 18" id="KW-0269">Exonuclease</keyword>
<dbReference type="GO" id="GO:0046872">
    <property type="term" value="F:metal ion binding"/>
    <property type="evidence" value="ECO:0007669"/>
    <property type="project" value="UniProtKB-KW"/>
</dbReference>
<proteinExistence type="predicted"/>
<dbReference type="NCBIfam" id="TIGR00573">
    <property type="entry name" value="dnaq"/>
    <property type="match status" value="1"/>
</dbReference>
<dbReference type="GO" id="GO:0005829">
    <property type="term" value="C:cytosol"/>
    <property type="evidence" value="ECO:0007669"/>
    <property type="project" value="TreeGrafter"/>
</dbReference>
<evidence type="ECO:0000256" key="4">
    <source>
        <dbReference type="ARBA" id="ARBA00022679"/>
    </source>
</evidence>
<protein>
    <recommendedName>
        <fullName evidence="3 18">DNA polymerase III subunit epsilon</fullName>
        <ecNumber evidence="2 18">2.7.7.7</ecNumber>
    </recommendedName>
</protein>
<evidence type="ECO:0000313" key="21">
    <source>
        <dbReference type="Proteomes" id="UP000056466"/>
    </source>
</evidence>
<dbReference type="SUPFAM" id="SSF53098">
    <property type="entry name" value="Ribonuclease H-like"/>
    <property type="match status" value="1"/>
</dbReference>
<dbReference type="EC" id="2.7.7.7" evidence="2 18"/>
<dbReference type="OrthoDB" id="9804290at2"/>
<dbReference type="RefSeq" id="WP_053097055.1">
    <property type="nucleotide sequence ID" value="NZ_CP011787.1"/>
</dbReference>
<evidence type="ECO:0000256" key="6">
    <source>
        <dbReference type="ARBA" id="ARBA00022705"/>
    </source>
</evidence>
<comment type="cofactor">
    <cofactor evidence="17">
        <name>Mg(2+)</name>
        <dbReference type="ChEBI" id="CHEBI:18420"/>
    </cofactor>
    <cofactor evidence="17">
        <name>Mn(2+)</name>
        <dbReference type="ChEBI" id="CHEBI:29035"/>
    </cofactor>
    <text evidence="17">Binds 2 divalent metal cations. Magnesium or manganese.</text>
</comment>
<evidence type="ECO:0000256" key="16">
    <source>
        <dbReference type="PIRSR" id="PIRSR606309-2"/>
    </source>
</evidence>
<feature type="binding site" evidence="17">
    <location>
        <position position="14"/>
    </location>
    <ligand>
        <name>a divalent metal cation</name>
        <dbReference type="ChEBI" id="CHEBI:60240"/>
        <label>1</label>
        <note>catalytic</note>
    </ligand>
</feature>
<dbReference type="CDD" id="cd06131">
    <property type="entry name" value="DNA_pol_III_epsilon_Ecoli_like"/>
    <property type="match status" value="1"/>
</dbReference>
<feature type="active site" description="Proton acceptor" evidence="15">
    <location>
        <position position="162"/>
    </location>
</feature>
<sequence>METKIKRQVVLDTETTGMNKLGKPDEGHRIIEIGAVEIINRRITGNYFHVYLNPERLIDKEAFAIHGISNIFLQDKPTFAEIADKFIKFISGSELIIHNAKFDISFIDNELIRLKSGMNNLNYYCKVTDSLLLARKIFPGKRNSLDALCDRYLINKSNRIKHGALLDAEILAEIFLRMTGGQMSINFNFEQNNKKINIKNINDQLLLKIIKANEQELIEHYSILKLIKKHSNKCLWII</sequence>
<feature type="binding site" evidence="17">
    <location>
        <position position="167"/>
    </location>
    <ligand>
        <name>a divalent metal cation</name>
        <dbReference type="ChEBI" id="CHEBI:60240"/>
        <label>1</label>
        <note>catalytic</note>
    </ligand>
</feature>
<evidence type="ECO:0000256" key="8">
    <source>
        <dbReference type="ARBA" id="ARBA00022723"/>
    </source>
</evidence>
<evidence type="ECO:0000256" key="11">
    <source>
        <dbReference type="ARBA" id="ARBA00022842"/>
    </source>
</evidence>
<evidence type="ECO:0000256" key="3">
    <source>
        <dbReference type="ARBA" id="ARBA00020352"/>
    </source>
</evidence>
<dbReference type="InterPro" id="IPR036397">
    <property type="entry name" value="RNaseH_sf"/>
</dbReference>
<evidence type="ECO:0000256" key="13">
    <source>
        <dbReference type="ARBA" id="ARBA00023211"/>
    </source>
</evidence>
<reference evidence="20 21" key="1">
    <citation type="submission" date="2015-06" db="EMBL/GenBank/DDBJ databases">
        <title>Lineage-specific patterns of genome deterioration in obligate symbionts.</title>
        <authorList>
            <person name="Bennett G.M."/>
            <person name="McCutcheon J.P."/>
            <person name="McDonald B.R."/>
            <person name="Moran N.A."/>
        </authorList>
    </citation>
    <scope>NUCLEOTIDE SEQUENCE [LARGE SCALE GENOMIC DNA]</scope>
    <source>
        <strain evidence="20 21">B-GSS</strain>
    </source>
</reference>
<dbReference type="InterPro" id="IPR013520">
    <property type="entry name" value="Ribonucl_H"/>
</dbReference>
<keyword evidence="6 18" id="KW-0235">DNA replication</keyword>
<feature type="binding site" evidence="16">
    <location>
        <position position="12"/>
    </location>
    <ligand>
        <name>substrate</name>
    </ligand>
</feature>
<dbReference type="EMBL" id="CP011787">
    <property type="protein sequence ID" value="AKZ66009.1"/>
    <property type="molecule type" value="Genomic_DNA"/>
</dbReference>
<keyword evidence="8 17" id="KW-0479">Metal-binding</keyword>